<reference evidence="2 3" key="1">
    <citation type="submission" date="2020-04" db="EMBL/GenBank/DDBJ databases">
        <title>Draft genome of Pyxidicoccus fallax type strain.</title>
        <authorList>
            <person name="Whitworth D.E."/>
        </authorList>
    </citation>
    <scope>NUCLEOTIDE SEQUENCE [LARGE SCALE GENOMIC DNA]</scope>
    <source>
        <strain evidence="2 3">DSM 14698</strain>
    </source>
</reference>
<name>A0A848LG40_9BACT</name>
<dbReference type="RefSeq" id="WP_169344024.1">
    <property type="nucleotide sequence ID" value="NZ_JABBJJ010000024.1"/>
</dbReference>
<organism evidence="2 3">
    <name type="scientific">Pyxidicoccus fallax</name>
    <dbReference type="NCBI Taxonomy" id="394095"/>
    <lineage>
        <taxon>Bacteria</taxon>
        <taxon>Pseudomonadati</taxon>
        <taxon>Myxococcota</taxon>
        <taxon>Myxococcia</taxon>
        <taxon>Myxococcales</taxon>
        <taxon>Cystobacterineae</taxon>
        <taxon>Myxococcaceae</taxon>
        <taxon>Pyxidicoccus</taxon>
    </lineage>
</organism>
<feature type="compositionally biased region" description="Basic and acidic residues" evidence="1">
    <location>
        <begin position="1570"/>
        <end position="1582"/>
    </location>
</feature>
<evidence type="ECO:0000313" key="3">
    <source>
        <dbReference type="Proteomes" id="UP000518300"/>
    </source>
</evidence>
<sequence length="1600" mass="175612">MRPSADPLEDLLLEALPPLYRRVRHAVVTRLASRLRESCPRPHGGGDGHALWLREALQALAAEVGVVESDAATLTRRYNEATDEAARREVLVEHLTETVKDRKERREDIRALDRWMGLDALRERLERKRHQLLLEEETALRCLTGALKRLDDETRATYAADLASLAGELLERAVDAPRAQNRLAALEGFHELVRHAPESASRLMEAGPVLSGLVGQEDASPFFQAEALRALLVTDPLAGLALLRQRMRGPYPSAKDFLFRRQALELVTPLLPAEHLLPLLTEVASHDPSEFVRMGLCGLLATRLDGQSLLRQLAGLDGATQTQRVRAAAVIAAVEAARLESSVRDSVVALLVDVLREDTHSLVLRVACEQAAALAEALGGAGLGEAHTLLTDAVAAVRTRPEVDGPVLETAANAEQVLRRTADPARLAWTRHLAQRVEKLRPGGRTKVTLAPLPDGLPPMPEEPAWLGAILADLSRDGYGLYAERTERTLTLWQGDRKKRRVWRVLHELRTPAPNKRQGFQHTTGRVMPGTLRAHPGHLDEITETVVPGERVHVASQGGWGRHLPTVDDLLDLPLGKDGKVHLFSSHGTTVLVPPPSLARRLRNRLKVTREYQKLAALRLTSLQGEEPRERRRFVEHVEKDLGVLVHFTPYEPQAPVPDTVSTLFGDPEARQGPRLHSSALVGLESGFLAVLTERIMESEGYFLGTGGNGVAALGIFTAALFTVFLGETYMKRQQVRKARAQVPLCIGGWGTRGKSGTERLKAALFTGMGFDVFAKTTGSEAMFVHSAPGGVPTEFFIFRPYDKATIWEQKDMVELGARLGTEVFLWECMALQPNFVELLQNDWMKDDYATLTNAYPDHEDIQGPAGMDVASVITKFMPKGGNVVTTEDHFLPLFQRAAKDGGTALHHSAWWEAELIPEELLSLFPYREHPRNMALVATLGEQLGVPRAYALALMAEHVQPEIGVLKIFPSAKVRGRKLTFINGHSANERTGFLNNWRRTGLDTVEPETQPDRAVITVINNRWDRVSRSEVFARIMVEDAAADRHVLIGTNLEGLQKYVRDALDRSLQRTVVVAAEDLVAGADASKPEARLTRELARLKIPRPTPEAFLERLELYARGAGVTAARTPELLAAVESALGAADDELHVAKVRKSLEREVGPLIEAALREGPVRGDWVRVGLDRELGPVRREDTVLPGVLEHKPGAAPGGDTVHSALTRELGPALRDAPAREVNPALGDAPVRDDAAMPEVLAPATRDEVREHALYALARMVVHARLKRALPATGSDDGEIATFHRRFRDAYRELYMEQLVPVNDAGATGDQVIDACARAVPPGLSVSIMGAQNIKGTGLDWVYRWLALDRVGSALEALQKGSAESRRRALESLETFADSGLVDSGLARVVLPKLAMSAHSPEEAERMRRLAEKARATHEAKLAALRHTGTATLMQSATRKVEKVFDYLDSVQRRRLSELLLEDLVSGRVSHARAALETRKLYERQKGGWLFAGFGKRKPEEPVVPVETQPVAQEPVAPPPLREVFEEALEAKRDDVAVPVPRPVPGVPNPVVGAPRTSLDGTHAKSREEREPAAKDAPVARAPVDDAGDPAS</sequence>
<dbReference type="PRINTS" id="PR01758">
    <property type="entry name" value="CAPSULEPROTB"/>
</dbReference>
<evidence type="ECO:0000313" key="2">
    <source>
        <dbReference type="EMBL" id="NMO14728.1"/>
    </source>
</evidence>
<proteinExistence type="predicted"/>
<dbReference type="SUPFAM" id="SSF48371">
    <property type="entry name" value="ARM repeat"/>
    <property type="match status" value="1"/>
</dbReference>
<dbReference type="InterPro" id="IPR008337">
    <property type="entry name" value="Capsule_biosynth_CapB"/>
</dbReference>
<evidence type="ECO:0000256" key="1">
    <source>
        <dbReference type="SAM" id="MobiDB-lite"/>
    </source>
</evidence>
<accession>A0A848LG40</accession>
<dbReference type="Proteomes" id="UP000518300">
    <property type="component" value="Unassembled WGS sequence"/>
</dbReference>
<dbReference type="InterPro" id="IPR016024">
    <property type="entry name" value="ARM-type_fold"/>
</dbReference>
<protein>
    <recommendedName>
        <fullName evidence="4">Capsule biosynthesis protein CapB</fullName>
    </recommendedName>
</protein>
<dbReference type="GO" id="GO:0045227">
    <property type="term" value="P:capsule polysaccharide biosynthetic process"/>
    <property type="evidence" value="ECO:0007669"/>
    <property type="project" value="InterPro"/>
</dbReference>
<comment type="caution">
    <text evidence="2">The sequence shown here is derived from an EMBL/GenBank/DDBJ whole genome shotgun (WGS) entry which is preliminary data.</text>
</comment>
<keyword evidence="3" id="KW-1185">Reference proteome</keyword>
<dbReference type="EMBL" id="JABBJJ010000024">
    <property type="protein sequence ID" value="NMO14728.1"/>
    <property type="molecule type" value="Genomic_DNA"/>
</dbReference>
<dbReference type="GO" id="GO:0016020">
    <property type="term" value="C:membrane"/>
    <property type="evidence" value="ECO:0007669"/>
    <property type="project" value="InterPro"/>
</dbReference>
<feature type="region of interest" description="Disordered" evidence="1">
    <location>
        <begin position="1544"/>
        <end position="1600"/>
    </location>
</feature>
<evidence type="ECO:0008006" key="4">
    <source>
        <dbReference type="Google" id="ProtNLM"/>
    </source>
</evidence>
<gene>
    <name evidence="2" type="ORF">HG543_07625</name>
</gene>